<evidence type="ECO:0000313" key="1">
    <source>
        <dbReference type="EMBL" id="KAJ0179868.1"/>
    </source>
</evidence>
<protein>
    <submittedName>
        <fullName evidence="1">Uncharacterized protein</fullName>
    </submittedName>
</protein>
<name>A0ACC1D7I1_9NEOP</name>
<evidence type="ECO:0000313" key="2">
    <source>
        <dbReference type="Proteomes" id="UP000824533"/>
    </source>
</evidence>
<proteinExistence type="predicted"/>
<comment type="caution">
    <text evidence="1">The sequence shown here is derived from an EMBL/GenBank/DDBJ whole genome shotgun (WGS) entry which is preliminary data.</text>
</comment>
<reference evidence="1 2" key="1">
    <citation type="journal article" date="2021" name="Front. Genet.">
        <title>Chromosome-Level Genome Assembly Reveals Significant Gene Expansion in the Toll and IMD Signaling Pathways of Dendrolimus kikuchii.</title>
        <authorList>
            <person name="Zhou J."/>
            <person name="Wu P."/>
            <person name="Xiong Z."/>
            <person name="Liu N."/>
            <person name="Zhao N."/>
            <person name="Ji M."/>
            <person name="Qiu Y."/>
            <person name="Yang B."/>
        </authorList>
    </citation>
    <scope>NUCLEOTIDE SEQUENCE [LARGE SCALE GENOMIC DNA]</scope>
    <source>
        <strain evidence="1">Ann1</strain>
    </source>
</reference>
<accession>A0ACC1D7I1</accession>
<dbReference type="EMBL" id="CM034393">
    <property type="protein sequence ID" value="KAJ0179868.1"/>
    <property type="molecule type" value="Genomic_DNA"/>
</dbReference>
<sequence length="221" mass="26044">MTLSEYSQLKDEIILNVNTSEKHNELLTVLKELFREDINSVRRYERINTIGQLLQVLEIRDVLSEDNVSPLKVIARKLPSGNILSRITEYEEFHVPRDVMNYYASKTSSKRETAQETFINSNPLGGNMSDRKRQRIFDTLNEEIGTHWRDLGRFLNMKESFIDEIECQNIPLRAKVTQLMERYIETKADPQRWFFVLCEALEQARRKDLAKTLQEIMVMNI</sequence>
<organism evidence="1 2">
    <name type="scientific">Dendrolimus kikuchii</name>
    <dbReference type="NCBI Taxonomy" id="765133"/>
    <lineage>
        <taxon>Eukaryota</taxon>
        <taxon>Metazoa</taxon>
        <taxon>Ecdysozoa</taxon>
        <taxon>Arthropoda</taxon>
        <taxon>Hexapoda</taxon>
        <taxon>Insecta</taxon>
        <taxon>Pterygota</taxon>
        <taxon>Neoptera</taxon>
        <taxon>Endopterygota</taxon>
        <taxon>Lepidoptera</taxon>
        <taxon>Glossata</taxon>
        <taxon>Ditrysia</taxon>
        <taxon>Bombycoidea</taxon>
        <taxon>Lasiocampidae</taxon>
        <taxon>Dendrolimus</taxon>
    </lineage>
</organism>
<dbReference type="Proteomes" id="UP000824533">
    <property type="component" value="Linkage Group LG07"/>
</dbReference>
<gene>
    <name evidence="1" type="ORF">K1T71_004459</name>
</gene>
<keyword evidence="2" id="KW-1185">Reference proteome</keyword>